<evidence type="ECO:0000313" key="2">
    <source>
        <dbReference type="Proteomes" id="UP000183417"/>
    </source>
</evidence>
<dbReference type="EMBL" id="FNPE01000020">
    <property type="protein sequence ID" value="SDZ36846.1"/>
    <property type="molecule type" value="Genomic_DNA"/>
</dbReference>
<dbReference type="AlphaFoldDB" id="A0A1H3SFS1"/>
<dbReference type="Proteomes" id="UP000183417">
    <property type="component" value="Unassembled WGS sequence"/>
</dbReference>
<gene>
    <name evidence="1" type="ORF">SAMN05421547_12017</name>
</gene>
<name>A0A1H3SFS1_9BURK</name>
<dbReference type="RefSeq" id="WP_016445845.1">
    <property type="nucleotide sequence ID" value="NZ_CP141274.1"/>
</dbReference>
<dbReference type="GeneID" id="94692539"/>
<proteinExistence type="predicted"/>
<evidence type="ECO:0008006" key="3">
    <source>
        <dbReference type="Google" id="ProtNLM"/>
    </source>
</evidence>
<protein>
    <recommendedName>
        <fullName evidence="3">SH3 domain-containing protein</fullName>
    </recommendedName>
</protein>
<reference evidence="1 2" key="1">
    <citation type="submission" date="2016-10" db="EMBL/GenBank/DDBJ databases">
        <authorList>
            <person name="de Groot N.N."/>
        </authorList>
    </citation>
    <scope>NUCLEOTIDE SEQUENCE [LARGE SCALE GENOMIC DNA]</scope>
    <source>
        <strain evidence="1 2">LMG 24775</strain>
    </source>
</reference>
<organism evidence="1 2">
    <name type="scientific">Delftia lacustris</name>
    <dbReference type="NCBI Taxonomy" id="558537"/>
    <lineage>
        <taxon>Bacteria</taxon>
        <taxon>Pseudomonadati</taxon>
        <taxon>Pseudomonadota</taxon>
        <taxon>Betaproteobacteria</taxon>
        <taxon>Burkholderiales</taxon>
        <taxon>Comamonadaceae</taxon>
        <taxon>Delftia</taxon>
    </lineage>
</organism>
<sequence length="568" mass="61789">MPNRDDIQWFKAQFQGPIAMAVEGTPLTVDFMAALACQETGEVWPALRKAGLPLDQILALCVGDTLDADKGRSAFPGTKADLLSVDRGQEMFDLAHQVLADMSQYVPAYAGAAKKAHKFCRGFGIFQLDLQFFKTEPDFFLNRSYANFQSALGRCLEELHGVVKRLGFQGRSDLGDLELASIAIAYNTGGYKPSKGLKQGYFNGSQYYGETFFDFLRLCHTVPAPGLAPALPTPAAGQAIVAAPAALAGEGAAFKVLTREGMLRLRSEPWISDPPQANVLAHLPDGHPVRALSKTAKGGFLEIETSLSGAYFRGYCAKKYLVPDAGAQEIAVIAPDASPPTSGIVAVYMPRKRGSVTRRTDLANAHSLNEPGAPRRTGGSAEELRQALAAIVEWLGVDNPAFLRYQPRSGLTFCNIYVHDFCHLAGAYAPRCWWTTDALLKLAAGQPVEPLYGATIQEMRANDLFRWLRDFGARFGWRQAGTLTELQTEVNQGALGVIVARRKEDGRSGHIVMVVPETAEQTAKRDAGGAVMAPLQSQAGATNFRYGRGRPNWWNGEEFAESAFWLHA</sequence>
<accession>A0A1H3SFS1</accession>
<dbReference type="Gene3D" id="3.90.1720.10">
    <property type="entry name" value="endopeptidase domain like (from Nostoc punctiforme)"/>
    <property type="match status" value="1"/>
</dbReference>
<evidence type="ECO:0000313" key="1">
    <source>
        <dbReference type="EMBL" id="SDZ36846.1"/>
    </source>
</evidence>